<dbReference type="GO" id="GO:0003676">
    <property type="term" value="F:nucleic acid binding"/>
    <property type="evidence" value="ECO:0007669"/>
    <property type="project" value="InterPro"/>
</dbReference>
<dbReference type="InterPro" id="IPR014883">
    <property type="entry name" value="VRR_NUC"/>
</dbReference>
<evidence type="ECO:0000256" key="2">
    <source>
        <dbReference type="ARBA" id="ARBA00022722"/>
    </source>
</evidence>
<dbReference type="EMBL" id="QSJG01000029">
    <property type="protein sequence ID" value="RHD51462.1"/>
    <property type="molecule type" value="Genomic_DNA"/>
</dbReference>
<evidence type="ECO:0000313" key="8">
    <source>
        <dbReference type="Proteomes" id="UP000285109"/>
    </source>
</evidence>
<protein>
    <submittedName>
        <fullName evidence="6">VRR-NUC domain-containing protein</fullName>
    </submittedName>
</protein>
<comment type="caution">
    <text evidence="6">The sequence shown here is derived from an EMBL/GenBank/DDBJ whole genome shotgun (WGS) entry which is preliminary data.</text>
</comment>
<keyword evidence="2" id="KW-0540">Nuclease</keyword>
<accession>A0A415T3Q7</accession>
<sequence>MRKQTTPLSESQIQHDCLTWFRLQYPNLALLLFAVPNGGRRDAKTGARMKYEGVVRGVADLILLIPKKGYASLCIEMKTPKGVQSDGQKEWQREAEKYRNRYVVCRSLPEFMKEVNEYLL</sequence>
<reference evidence="7 8" key="1">
    <citation type="submission" date="2018-08" db="EMBL/GenBank/DDBJ databases">
        <title>A genome reference for cultivated species of the human gut microbiota.</title>
        <authorList>
            <person name="Zou Y."/>
            <person name="Xue W."/>
            <person name="Luo G."/>
        </authorList>
    </citation>
    <scope>NUCLEOTIDE SEQUENCE [LARGE SCALE GENOMIC DNA]</scope>
    <source>
        <strain evidence="6 8">AF31-28B-AC</strain>
        <strain evidence="5 7">AM31-10</strain>
    </source>
</reference>
<dbReference type="Pfam" id="PF08774">
    <property type="entry name" value="VRR_NUC"/>
    <property type="match status" value="1"/>
</dbReference>
<keyword evidence="3" id="KW-0378">Hydrolase</keyword>
<organism evidence="6 8">
    <name type="scientific">Phocaeicola plebeius</name>
    <dbReference type="NCBI Taxonomy" id="310297"/>
    <lineage>
        <taxon>Bacteria</taxon>
        <taxon>Pseudomonadati</taxon>
        <taxon>Bacteroidota</taxon>
        <taxon>Bacteroidia</taxon>
        <taxon>Bacteroidales</taxon>
        <taxon>Bacteroidaceae</taxon>
        <taxon>Phocaeicola</taxon>
    </lineage>
</organism>
<proteinExistence type="predicted"/>
<dbReference type="Proteomes" id="UP000284361">
    <property type="component" value="Unassembled WGS sequence"/>
</dbReference>
<dbReference type="EMBL" id="QRQK01000020">
    <property type="protein sequence ID" value="RHM95707.1"/>
    <property type="molecule type" value="Genomic_DNA"/>
</dbReference>
<dbReference type="InterPro" id="IPR011856">
    <property type="entry name" value="tRNA_endonuc-like_dom_sf"/>
</dbReference>
<dbReference type="SMART" id="SM00990">
    <property type="entry name" value="VRR_NUC"/>
    <property type="match status" value="1"/>
</dbReference>
<evidence type="ECO:0000259" key="4">
    <source>
        <dbReference type="SMART" id="SM00990"/>
    </source>
</evidence>
<dbReference type="Gene3D" id="3.40.1350.10">
    <property type="match status" value="1"/>
</dbReference>
<evidence type="ECO:0000256" key="3">
    <source>
        <dbReference type="ARBA" id="ARBA00022801"/>
    </source>
</evidence>
<dbReference type="GO" id="GO:0016788">
    <property type="term" value="F:hydrolase activity, acting on ester bonds"/>
    <property type="evidence" value="ECO:0007669"/>
    <property type="project" value="InterPro"/>
</dbReference>
<gene>
    <name evidence="5" type="ORF">DW789_12370</name>
    <name evidence="6" type="ORF">DWZ34_10795</name>
</gene>
<feature type="domain" description="VRR-NUC" evidence="4">
    <location>
        <begin position="8"/>
        <end position="109"/>
    </location>
</feature>
<name>A0A415T3Q7_9BACT</name>
<evidence type="ECO:0000313" key="5">
    <source>
        <dbReference type="EMBL" id="RHD51462.1"/>
    </source>
</evidence>
<evidence type="ECO:0000313" key="7">
    <source>
        <dbReference type="Proteomes" id="UP000284361"/>
    </source>
</evidence>
<dbReference type="AlphaFoldDB" id="A0A415T3Q7"/>
<dbReference type="GO" id="GO:0004518">
    <property type="term" value="F:nuclease activity"/>
    <property type="evidence" value="ECO:0007669"/>
    <property type="project" value="UniProtKB-KW"/>
</dbReference>
<comment type="cofactor">
    <cofactor evidence="1">
        <name>Mg(2+)</name>
        <dbReference type="ChEBI" id="CHEBI:18420"/>
    </cofactor>
</comment>
<evidence type="ECO:0000313" key="6">
    <source>
        <dbReference type="EMBL" id="RHM95707.1"/>
    </source>
</evidence>
<evidence type="ECO:0000256" key="1">
    <source>
        <dbReference type="ARBA" id="ARBA00001946"/>
    </source>
</evidence>
<dbReference type="Proteomes" id="UP000285109">
    <property type="component" value="Unassembled WGS sequence"/>
</dbReference>
<dbReference type="RefSeq" id="WP_022053929.1">
    <property type="nucleotide sequence ID" value="NZ_JALFDL010000018.1"/>
</dbReference>